<evidence type="ECO:0000313" key="3">
    <source>
        <dbReference type="EMBL" id="KIS03863.1"/>
    </source>
</evidence>
<accession>A0A0D0Y6F8</accession>
<dbReference type="SMART" id="SM00954">
    <property type="entry name" value="RelA_SpoT"/>
    <property type="match status" value="1"/>
</dbReference>
<dbReference type="PATRIC" id="fig|1335616.4.peg.510"/>
<dbReference type="SUPFAM" id="SSF81301">
    <property type="entry name" value="Nucleotidyltransferase"/>
    <property type="match status" value="1"/>
</dbReference>
<comment type="pathway">
    <text evidence="1">Purine metabolism; ppGpp biosynthesis; ppGpp from GTP: step 1/2.</text>
</comment>
<reference evidence="3 4" key="1">
    <citation type="submission" date="2013-08" db="EMBL/GenBank/DDBJ databases">
        <title>Lactobacillus wasatchii sp. WDC04, a late gas producing bacteria isolated from aged chedder cheese.</title>
        <authorList>
            <person name="Oberg C.J."/>
            <person name="Culumber M."/>
            <person name="McMahon D.J."/>
            <person name="Broadbent J.R."/>
            <person name="Oberg T.S."/>
            <person name="Ortaki F."/>
        </authorList>
    </citation>
    <scope>NUCLEOTIDE SEQUENCE [LARGE SCALE GENOMIC DNA]</scope>
    <source>
        <strain evidence="3 4">WDC04</strain>
    </source>
</reference>
<dbReference type="UniPathway" id="UPA00908">
    <property type="reaction ID" value="UER00884"/>
</dbReference>
<dbReference type="Pfam" id="PF04607">
    <property type="entry name" value="RelA_SpoT"/>
    <property type="match status" value="1"/>
</dbReference>
<dbReference type="EC" id="2.7.6.5" evidence="3"/>
<proteinExistence type="predicted"/>
<evidence type="ECO:0000256" key="1">
    <source>
        <dbReference type="ARBA" id="ARBA00004976"/>
    </source>
</evidence>
<dbReference type="Gene3D" id="1.10.287.860">
    <property type="entry name" value="Nucleotidyltransferase"/>
    <property type="match status" value="1"/>
</dbReference>
<dbReference type="Gene3D" id="3.30.460.10">
    <property type="entry name" value="Beta Polymerase, domain 2"/>
    <property type="match status" value="1"/>
</dbReference>
<protein>
    <submittedName>
        <fullName evidence="3">GTP pyrophosphokinase</fullName>
        <ecNumber evidence="3">2.7.6.5</ecNumber>
    </submittedName>
</protein>
<dbReference type="GO" id="GO:0008728">
    <property type="term" value="F:GTP diphosphokinase activity"/>
    <property type="evidence" value="ECO:0007669"/>
    <property type="project" value="UniProtKB-EC"/>
</dbReference>
<keyword evidence="4" id="KW-1185">Reference proteome</keyword>
<dbReference type="Proteomes" id="UP000032279">
    <property type="component" value="Unassembled WGS sequence"/>
</dbReference>
<dbReference type="EMBL" id="AWTT01000008">
    <property type="protein sequence ID" value="KIS03863.1"/>
    <property type="molecule type" value="Genomic_DNA"/>
</dbReference>
<dbReference type="GO" id="GO:0015970">
    <property type="term" value="P:guanosine tetraphosphate biosynthetic process"/>
    <property type="evidence" value="ECO:0007669"/>
    <property type="project" value="UniProtKB-UniPathway"/>
</dbReference>
<dbReference type="InterPro" id="IPR052366">
    <property type="entry name" value="GTP_Pyrophosphokinase"/>
</dbReference>
<dbReference type="PANTHER" id="PTHR47837:SF2">
    <property type="entry name" value="GTP PYROPHOSPHOKINASE YWAC"/>
    <property type="match status" value="1"/>
</dbReference>
<dbReference type="PANTHER" id="PTHR47837">
    <property type="entry name" value="GTP PYROPHOSPHOKINASE YJBM"/>
    <property type="match status" value="1"/>
</dbReference>
<sequence>MNSPRPNLPNLNKLLENFPSISGQQDVNDLKEFADYYHLCYEGSNEISTKLDNLDSEFQFKYSHNPIHHMESRMKDVSSLRRKVENKGLPVNITNIKQNIFDIAGIRVVTNYLNDVYYIEKTLTQQSDVTLLRRKDYIKNPKESGYRSLHLVVSVPVFQSDGVQNTPVEVQIRTEGMDMWASLEHKLRYKTKTDPQLVAKYSPDLKSYADELATIEEHMQEVHQALS</sequence>
<dbReference type="CDD" id="cd05399">
    <property type="entry name" value="NT_Rel-Spo_like"/>
    <property type="match status" value="1"/>
</dbReference>
<evidence type="ECO:0000313" key="4">
    <source>
        <dbReference type="Proteomes" id="UP000032279"/>
    </source>
</evidence>
<evidence type="ECO:0000259" key="2">
    <source>
        <dbReference type="SMART" id="SM00954"/>
    </source>
</evidence>
<dbReference type="OrthoDB" id="9789634at2"/>
<dbReference type="RefSeq" id="WP_052497767.1">
    <property type="nucleotide sequence ID" value="NZ_AWTT01000008.1"/>
</dbReference>
<name>A0A0D0Y6F8_9LACO</name>
<keyword evidence="3" id="KW-0808">Transferase</keyword>
<keyword evidence="3" id="KW-0418">Kinase</keyword>
<organism evidence="3 4">
    <name type="scientific">Paucilactobacillus wasatchensis</name>
    <dbReference type="NCBI Taxonomy" id="1335616"/>
    <lineage>
        <taxon>Bacteria</taxon>
        <taxon>Bacillati</taxon>
        <taxon>Bacillota</taxon>
        <taxon>Bacilli</taxon>
        <taxon>Lactobacillales</taxon>
        <taxon>Lactobacillaceae</taxon>
        <taxon>Paucilactobacillus</taxon>
    </lineage>
</organism>
<gene>
    <name evidence="3" type="primary">relA</name>
    <name evidence="3" type="ORF">WDC_0510</name>
</gene>
<dbReference type="InterPro" id="IPR043519">
    <property type="entry name" value="NT_sf"/>
</dbReference>
<dbReference type="AlphaFoldDB" id="A0A0D0Y6F8"/>
<dbReference type="STRING" id="1335616.WDC_0510"/>
<dbReference type="GO" id="GO:0016301">
    <property type="term" value="F:kinase activity"/>
    <property type="evidence" value="ECO:0007669"/>
    <property type="project" value="UniProtKB-KW"/>
</dbReference>
<dbReference type="InterPro" id="IPR007685">
    <property type="entry name" value="RelA_SpoT"/>
</dbReference>
<comment type="caution">
    <text evidence="3">The sequence shown here is derived from an EMBL/GenBank/DDBJ whole genome shotgun (WGS) entry which is preliminary data.</text>
</comment>
<feature type="domain" description="RelA/SpoT" evidence="2">
    <location>
        <begin position="72"/>
        <end position="195"/>
    </location>
</feature>